<keyword evidence="3" id="KW-1185">Reference proteome</keyword>
<evidence type="ECO:0000313" key="2">
    <source>
        <dbReference type="EMBL" id="EKJ94923.1"/>
    </source>
</evidence>
<comment type="caution">
    <text evidence="2">The sequence shown here is derived from an EMBL/GenBank/DDBJ whole genome shotgun (WGS) entry which is preliminary data.</text>
</comment>
<dbReference type="Proteomes" id="UP000017668">
    <property type="component" value="Unassembled WGS sequence"/>
</dbReference>
<feature type="compositionally biased region" description="Polar residues" evidence="1">
    <location>
        <begin position="46"/>
        <end position="59"/>
    </location>
</feature>
<organism evidence="2 3">
    <name type="scientific">Bradyrhizobium lupini HPC(L)</name>
    <dbReference type="NCBI Taxonomy" id="1229491"/>
    <lineage>
        <taxon>Bacteria</taxon>
        <taxon>Pseudomonadati</taxon>
        <taxon>Pseudomonadota</taxon>
        <taxon>Alphaproteobacteria</taxon>
        <taxon>Hyphomicrobiales</taxon>
        <taxon>Nitrobacteraceae</taxon>
        <taxon>Bradyrhizobium</taxon>
    </lineage>
</organism>
<reference evidence="2 3" key="1">
    <citation type="journal article" date="2013" name="Genome Announc.">
        <title>Genome Sequence of Rhizobium lupini HPC(L) Isolated from Saline Desert Soil, Kutch (Gujarat).</title>
        <authorList>
            <person name="Agarwal L."/>
            <person name="Purohit H.J."/>
        </authorList>
    </citation>
    <scope>NUCLEOTIDE SEQUENCE [LARGE SCALE GENOMIC DNA]</scope>
    <source>
        <strain evidence="3">HPC(L)</strain>
    </source>
</reference>
<gene>
    <name evidence="2" type="ORF">C241_16708</name>
</gene>
<accession>A0ABN0HJV5</accession>
<name>A0ABN0HJV5_RHILU</name>
<dbReference type="RefSeq" id="WP_006699301.1">
    <property type="nucleotide sequence ID" value="NZ_AMQQ01000023.1"/>
</dbReference>
<evidence type="ECO:0000256" key="1">
    <source>
        <dbReference type="SAM" id="MobiDB-lite"/>
    </source>
</evidence>
<protein>
    <submittedName>
        <fullName evidence="2">Uncharacterized protein</fullName>
    </submittedName>
</protein>
<proteinExistence type="predicted"/>
<feature type="region of interest" description="Disordered" evidence="1">
    <location>
        <begin position="39"/>
        <end position="67"/>
    </location>
</feature>
<dbReference type="EMBL" id="AMQQ01000023">
    <property type="protein sequence ID" value="EKJ94923.1"/>
    <property type="molecule type" value="Genomic_DNA"/>
</dbReference>
<evidence type="ECO:0000313" key="3">
    <source>
        <dbReference type="Proteomes" id="UP000017668"/>
    </source>
</evidence>
<sequence>MDDDREPMTTEKYWHRALCGGLASCLDWAAITLIGGGHVDRAMGPSASTSREVPLTNSGRRGRESED</sequence>